<gene>
    <name evidence="2" type="ORF">ILEXP_LOCUS29943</name>
</gene>
<feature type="compositionally biased region" description="Low complexity" evidence="1">
    <location>
        <begin position="1"/>
        <end position="18"/>
    </location>
</feature>
<evidence type="ECO:0000313" key="3">
    <source>
        <dbReference type="Proteomes" id="UP001642360"/>
    </source>
</evidence>
<keyword evidence="3" id="KW-1185">Reference proteome</keyword>
<proteinExistence type="predicted"/>
<name>A0ABC8SZ73_9AQUA</name>
<dbReference type="Proteomes" id="UP001642360">
    <property type="component" value="Unassembled WGS sequence"/>
</dbReference>
<protein>
    <submittedName>
        <fullName evidence="2">Uncharacterized protein</fullName>
    </submittedName>
</protein>
<sequence length="119" mass="13469">MGQRQISTTTTIRNQTTTEKNHQHLKLSPPSLNLKPTSTRIFIQVHQPQVKSPPPAPSEIPSTTWENHHQLKPTSTTLYLNSISTCVIQRNLHHNYHPKSTPPPSETHLHHPSSESPNQ</sequence>
<feature type="region of interest" description="Disordered" evidence="1">
    <location>
        <begin position="1"/>
        <end position="34"/>
    </location>
</feature>
<evidence type="ECO:0000313" key="2">
    <source>
        <dbReference type="EMBL" id="CAK9161156.1"/>
    </source>
</evidence>
<dbReference type="EMBL" id="CAUOFW020003632">
    <property type="protein sequence ID" value="CAK9161156.1"/>
    <property type="molecule type" value="Genomic_DNA"/>
</dbReference>
<organism evidence="2 3">
    <name type="scientific">Ilex paraguariensis</name>
    <name type="common">yerba mate</name>
    <dbReference type="NCBI Taxonomy" id="185542"/>
    <lineage>
        <taxon>Eukaryota</taxon>
        <taxon>Viridiplantae</taxon>
        <taxon>Streptophyta</taxon>
        <taxon>Embryophyta</taxon>
        <taxon>Tracheophyta</taxon>
        <taxon>Spermatophyta</taxon>
        <taxon>Magnoliopsida</taxon>
        <taxon>eudicotyledons</taxon>
        <taxon>Gunneridae</taxon>
        <taxon>Pentapetalae</taxon>
        <taxon>asterids</taxon>
        <taxon>campanulids</taxon>
        <taxon>Aquifoliales</taxon>
        <taxon>Aquifoliaceae</taxon>
        <taxon>Ilex</taxon>
    </lineage>
</organism>
<dbReference type="AlphaFoldDB" id="A0ABC8SZ73"/>
<reference evidence="2 3" key="1">
    <citation type="submission" date="2024-02" db="EMBL/GenBank/DDBJ databases">
        <authorList>
            <person name="Vignale AGUSTIN F."/>
            <person name="Sosa J E."/>
            <person name="Modenutti C."/>
        </authorList>
    </citation>
    <scope>NUCLEOTIDE SEQUENCE [LARGE SCALE GENOMIC DNA]</scope>
</reference>
<comment type="caution">
    <text evidence="2">The sequence shown here is derived from an EMBL/GenBank/DDBJ whole genome shotgun (WGS) entry which is preliminary data.</text>
</comment>
<evidence type="ECO:0000256" key="1">
    <source>
        <dbReference type="SAM" id="MobiDB-lite"/>
    </source>
</evidence>
<feature type="region of interest" description="Disordered" evidence="1">
    <location>
        <begin position="93"/>
        <end position="119"/>
    </location>
</feature>
<accession>A0ABC8SZ73</accession>